<name>A0A3Q9CLH1_9ENTR</name>
<evidence type="ECO:0000256" key="3">
    <source>
        <dbReference type="ARBA" id="ARBA00008184"/>
    </source>
</evidence>
<evidence type="ECO:0000256" key="10">
    <source>
        <dbReference type="PROSITE-ProRule" id="PRU10072"/>
    </source>
</evidence>
<evidence type="ECO:0000259" key="12">
    <source>
        <dbReference type="SMART" id="SM00986"/>
    </source>
</evidence>
<dbReference type="PANTHER" id="PTHR11264">
    <property type="entry name" value="URACIL-DNA GLYCOSYLASE"/>
    <property type="match status" value="1"/>
</dbReference>
<proteinExistence type="inferred from homology"/>
<comment type="catalytic activity">
    <reaction evidence="1 9 11">
        <text>Hydrolyzes single-stranded DNA or mismatched double-stranded DNA and polynucleotides, releasing free uracil.</text>
        <dbReference type="EC" id="3.2.2.27"/>
    </reaction>
</comment>
<dbReference type="InterPro" id="IPR018085">
    <property type="entry name" value="Ura-DNA_Glyclase_AS"/>
</dbReference>
<keyword evidence="7 9" id="KW-0378">Hydrolase</keyword>
<feature type="active site" description="Proton acceptor" evidence="9 10">
    <location>
        <position position="60"/>
    </location>
</feature>
<dbReference type="Proteomes" id="UP000274458">
    <property type="component" value="Chromosome"/>
</dbReference>
<dbReference type="Pfam" id="PF03167">
    <property type="entry name" value="UDG"/>
    <property type="match status" value="1"/>
</dbReference>
<dbReference type="SUPFAM" id="SSF52141">
    <property type="entry name" value="Uracil-DNA glycosylase-like"/>
    <property type="match status" value="1"/>
</dbReference>
<dbReference type="OrthoDB" id="9804372at2"/>
<evidence type="ECO:0000313" key="14">
    <source>
        <dbReference type="Proteomes" id="UP000274458"/>
    </source>
</evidence>
<feature type="domain" description="Uracil-DNA glycosylase-like" evidence="12">
    <location>
        <begin position="45"/>
        <end position="206"/>
    </location>
</feature>
<keyword evidence="13" id="KW-0326">Glycosidase</keyword>
<dbReference type="GO" id="GO:0097510">
    <property type="term" value="P:base-excision repair, AP site formation via deaminated base removal"/>
    <property type="evidence" value="ECO:0007669"/>
    <property type="project" value="TreeGrafter"/>
</dbReference>
<dbReference type="KEGG" id="aade:C3B56_00240"/>
<evidence type="ECO:0000256" key="6">
    <source>
        <dbReference type="ARBA" id="ARBA00022763"/>
    </source>
</evidence>
<evidence type="ECO:0000256" key="9">
    <source>
        <dbReference type="HAMAP-Rule" id="MF_00148"/>
    </source>
</evidence>
<dbReference type="EC" id="3.2.2.27" evidence="4 9"/>
<evidence type="ECO:0000313" key="13">
    <source>
        <dbReference type="EMBL" id="AZP36336.1"/>
    </source>
</evidence>
<dbReference type="Gene3D" id="3.40.470.10">
    <property type="entry name" value="Uracil-DNA glycosylase-like domain"/>
    <property type="match status" value="1"/>
</dbReference>
<dbReference type="SMART" id="SM00987">
    <property type="entry name" value="UreE_C"/>
    <property type="match status" value="1"/>
</dbReference>
<dbReference type="NCBIfam" id="TIGR00628">
    <property type="entry name" value="ung"/>
    <property type="match status" value="1"/>
</dbReference>
<dbReference type="CDD" id="cd10027">
    <property type="entry name" value="UDG-F1-like"/>
    <property type="match status" value="1"/>
</dbReference>
<keyword evidence="8 9" id="KW-0234">DNA repair</keyword>
<dbReference type="EMBL" id="CP026513">
    <property type="protein sequence ID" value="AZP36336.1"/>
    <property type="molecule type" value="Genomic_DNA"/>
</dbReference>
<evidence type="ECO:0000256" key="5">
    <source>
        <dbReference type="ARBA" id="ARBA00018429"/>
    </source>
</evidence>
<keyword evidence="6 9" id="KW-0227">DNA damage</keyword>
<dbReference type="PANTHER" id="PTHR11264:SF0">
    <property type="entry name" value="URACIL-DNA GLYCOSYLASE"/>
    <property type="match status" value="1"/>
</dbReference>
<keyword evidence="14" id="KW-1185">Reference proteome</keyword>
<gene>
    <name evidence="9 13" type="primary">ung</name>
    <name evidence="13" type="ORF">C3B56_00240</name>
</gene>
<evidence type="ECO:0000256" key="11">
    <source>
        <dbReference type="RuleBase" id="RU003780"/>
    </source>
</evidence>
<keyword evidence="9" id="KW-0963">Cytoplasm</keyword>
<dbReference type="FunFam" id="3.40.470.10:FF:000001">
    <property type="entry name" value="Uracil-DNA glycosylase"/>
    <property type="match status" value="1"/>
</dbReference>
<evidence type="ECO:0000256" key="1">
    <source>
        <dbReference type="ARBA" id="ARBA00001400"/>
    </source>
</evidence>
<dbReference type="SMART" id="SM00986">
    <property type="entry name" value="UDG"/>
    <property type="match status" value="1"/>
</dbReference>
<comment type="function">
    <text evidence="2 9 11">Excises uracil residues from the DNA which can arise as a result of misincorporation of dUMP residues by DNA polymerase or due to deamination of cytosine.</text>
</comment>
<dbReference type="InterPro" id="IPR002043">
    <property type="entry name" value="UDG_fam1"/>
</dbReference>
<comment type="subcellular location">
    <subcellularLocation>
        <location evidence="9">Cytoplasm</location>
    </subcellularLocation>
</comment>
<evidence type="ECO:0000256" key="7">
    <source>
        <dbReference type="ARBA" id="ARBA00022801"/>
    </source>
</evidence>
<evidence type="ECO:0000256" key="8">
    <source>
        <dbReference type="ARBA" id="ARBA00023204"/>
    </source>
</evidence>
<sequence length="216" mass="25401">MKWIFFLKNENKKKYFYKIKKFLYKEYYLGKIIYPPKKYIFNALKFTSFDKIKIVILGQDPYVKNNQADGLAFSVSKNVDIPPSLNNIYKEIKSNFTNFNIPKNGCLIKWAKQGVLLLNTILTVEKNKKLSHKNIGWEIFTNKIIKLINMYKSKIVFLLWGLQAKKKAYLINPKKNLILTSSHPSPLSANYGFFGCKHFLISNKFLIKNNIKEIIW</sequence>
<dbReference type="GO" id="GO:0004844">
    <property type="term" value="F:uracil DNA N-glycosylase activity"/>
    <property type="evidence" value="ECO:0007669"/>
    <property type="project" value="UniProtKB-UniRule"/>
</dbReference>
<dbReference type="InterPro" id="IPR036895">
    <property type="entry name" value="Uracil-DNA_glycosylase-like_sf"/>
</dbReference>
<dbReference type="HAMAP" id="MF_00148">
    <property type="entry name" value="UDG"/>
    <property type="match status" value="1"/>
</dbReference>
<dbReference type="NCBIfam" id="NF003588">
    <property type="entry name" value="PRK05254.1-1"/>
    <property type="match status" value="1"/>
</dbReference>
<evidence type="ECO:0000256" key="2">
    <source>
        <dbReference type="ARBA" id="ARBA00002631"/>
    </source>
</evidence>
<dbReference type="PROSITE" id="PS00130">
    <property type="entry name" value="U_DNA_GLYCOSYLASE"/>
    <property type="match status" value="1"/>
</dbReference>
<protein>
    <recommendedName>
        <fullName evidence="5 9">Uracil-DNA glycosylase</fullName>
        <shortName evidence="9">UDG</shortName>
        <ecNumber evidence="4 9">3.2.2.27</ecNumber>
    </recommendedName>
</protein>
<dbReference type="AlphaFoldDB" id="A0A3Q9CLH1"/>
<comment type="similarity">
    <text evidence="3 9 11">Belongs to the uracil-DNA glycosylase (UDG) superfamily. UNG family.</text>
</comment>
<evidence type="ECO:0000256" key="4">
    <source>
        <dbReference type="ARBA" id="ARBA00012030"/>
    </source>
</evidence>
<reference evidence="13 14" key="1">
    <citation type="journal article" date="2018" name="Genome Biol. Evol.">
        <title>Partnering With a Pest: Genomes of Hemlock Woolly Adelgid Symbionts Reveal Atypical Nutritional Provisioning Patterns in Dual-Obligate Bacteria.</title>
        <authorList>
            <person name="Weglarz K.M."/>
            <person name="Havill N.P."/>
            <person name="Burke G.R."/>
            <person name="von Dohlen C.D."/>
        </authorList>
    </citation>
    <scope>NUCLEOTIDE SEQUENCE [LARGE SCALE GENOMIC DNA]</scope>
    <source>
        <strain evidence="13">ENA</strain>
    </source>
</reference>
<accession>A0A3Q9CLH1</accession>
<organism evidence="13 14">
    <name type="scientific">Candidatus Annandia adelgestsuga</name>
    <dbReference type="NCBI Taxonomy" id="1302411"/>
    <lineage>
        <taxon>Bacteria</taxon>
        <taxon>Pseudomonadati</taxon>
        <taxon>Pseudomonadota</taxon>
        <taxon>Gammaproteobacteria</taxon>
        <taxon>Enterobacterales</taxon>
        <taxon>Enterobacteriaceae</taxon>
        <taxon>Candidatus Annandia</taxon>
    </lineage>
</organism>
<dbReference type="NCBIfam" id="NF003592">
    <property type="entry name" value="PRK05254.1-5"/>
    <property type="match status" value="1"/>
</dbReference>
<dbReference type="NCBIfam" id="NF003589">
    <property type="entry name" value="PRK05254.1-2"/>
    <property type="match status" value="1"/>
</dbReference>
<dbReference type="InterPro" id="IPR005122">
    <property type="entry name" value="Uracil-DNA_glycosylase-like"/>
</dbReference>
<dbReference type="GO" id="GO:0005737">
    <property type="term" value="C:cytoplasm"/>
    <property type="evidence" value="ECO:0007669"/>
    <property type="project" value="UniProtKB-SubCell"/>
</dbReference>